<evidence type="ECO:0000313" key="2">
    <source>
        <dbReference type="Proteomes" id="UP000245647"/>
    </source>
</evidence>
<dbReference type="RefSeq" id="WP_109416178.1">
    <property type="nucleotide sequence ID" value="NZ_QEAS01000009.1"/>
</dbReference>
<reference evidence="1 2" key="1">
    <citation type="submission" date="2018-04" db="EMBL/GenBank/DDBJ databases">
        <title>Pedobacter chongqingensis sp. nov., isolated from a rottenly hemp rope.</title>
        <authorList>
            <person name="Cai Y."/>
        </authorList>
    </citation>
    <scope>NUCLEOTIDE SEQUENCE [LARGE SCALE GENOMIC DNA]</scope>
    <source>
        <strain evidence="1 2">FJ4-8</strain>
    </source>
</reference>
<evidence type="ECO:0000313" key="1">
    <source>
        <dbReference type="EMBL" id="PWG80471.1"/>
    </source>
</evidence>
<keyword evidence="2" id="KW-1185">Reference proteome</keyword>
<protein>
    <submittedName>
        <fullName evidence="1">Uncharacterized protein</fullName>
    </submittedName>
</protein>
<dbReference type="OrthoDB" id="1444051at2"/>
<dbReference type="AlphaFoldDB" id="A0A2U2PGE7"/>
<sequence length="90" mass="10592">MRTSLNEIKETEDYLMDRLSPQDALLFEARLILNPLLSENVEWQKKTYTIITSYARNEIKKEASAVFDKLFNNPEKPGFRNKILSIFHNT</sequence>
<gene>
    <name evidence="1" type="ORF">DDR33_12805</name>
</gene>
<dbReference type="Proteomes" id="UP000245647">
    <property type="component" value="Unassembled WGS sequence"/>
</dbReference>
<accession>A0A2U2PGE7</accession>
<name>A0A2U2PGE7_9SPHI</name>
<organism evidence="1 2">
    <name type="scientific">Pararcticibacter amylolyticus</name>
    <dbReference type="NCBI Taxonomy" id="2173175"/>
    <lineage>
        <taxon>Bacteria</taxon>
        <taxon>Pseudomonadati</taxon>
        <taxon>Bacteroidota</taxon>
        <taxon>Sphingobacteriia</taxon>
        <taxon>Sphingobacteriales</taxon>
        <taxon>Sphingobacteriaceae</taxon>
        <taxon>Pararcticibacter</taxon>
    </lineage>
</organism>
<proteinExistence type="predicted"/>
<comment type="caution">
    <text evidence="1">The sequence shown here is derived from an EMBL/GenBank/DDBJ whole genome shotgun (WGS) entry which is preliminary data.</text>
</comment>
<dbReference type="EMBL" id="QEAS01000009">
    <property type="protein sequence ID" value="PWG80471.1"/>
    <property type="molecule type" value="Genomic_DNA"/>
</dbReference>